<reference evidence="1" key="2">
    <citation type="journal article" date="2015" name="Data Brief">
        <title>Shoot transcriptome of the giant reed, Arundo donax.</title>
        <authorList>
            <person name="Barrero R.A."/>
            <person name="Guerrero F.D."/>
            <person name="Moolhuijzen P."/>
            <person name="Goolsby J.A."/>
            <person name="Tidwell J."/>
            <person name="Bellgard S.E."/>
            <person name="Bellgard M.I."/>
        </authorList>
    </citation>
    <scope>NUCLEOTIDE SEQUENCE</scope>
    <source>
        <tissue evidence="1">Shoot tissue taken approximately 20 cm above the soil surface</tissue>
    </source>
</reference>
<accession>A0A0A9A691</accession>
<dbReference type="EMBL" id="GBRH01255343">
    <property type="protein sequence ID" value="JAD42552.1"/>
    <property type="molecule type" value="Transcribed_RNA"/>
</dbReference>
<dbReference type="AlphaFoldDB" id="A0A0A9A691"/>
<name>A0A0A9A691_ARUDO</name>
<sequence length="24" mass="2714">MTYSWYSSMLVGSQVENEPTTSSE</sequence>
<evidence type="ECO:0000313" key="1">
    <source>
        <dbReference type="EMBL" id="JAD42552.1"/>
    </source>
</evidence>
<proteinExistence type="predicted"/>
<reference evidence="1" key="1">
    <citation type="submission" date="2014-09" db="EMBL/GenBank/DDBJ databases">
        <authorList>
            <person name="Magalhaes I.L.F."/>
            <person name="Oliveira U."/>
            <person name="Santos F.R."/>
            <person name="Vidigal T.H.D.A."/>
            <person name="Brescovit A.D."/>
            <person name="Santos A.J."/>
        </authorList>
    </citation>
    <scope>NUCLEOTIDE SEQUENCE</scope>
    <source>
        <tissue evidence="1">Shoot tissue taken approximately 20 cm above the soil surface</tissue>
    </source>
</reference>
<organism evidence="1">
    <name type="scientific">Arundo donax</name>
    <name type="common">Giant reed</name>
    <name type="synonym">Donax arundinaceus</name>
    <dbReference type="NCBI Taxonomy" id="35708"/>
    <lineage>
        <taxon>Eukaryota</taxon>
        <taxon>Viridiplantae</taxon>
        <taxon>Streptophyta</taxon>
        <taxon>Embryophyta</taxon>
        <taxon>Tracheophyta</taxon>
        <taxon>Spermatophyta</taxon>
        <taxon>Magnoliopsida</taxon>
        <taxon>Liliopsida</taxon>
        <taxon>Poales</taxon>
        <taxon>Poaceae</taxon>
        <taxon>PACMAD clade</taxon>
        <taxon>Arundinoideae</taxon>
        <taxon>Arundineae</taxon>
        <taxon>Arundo</taxon>
    </lineage>
</organism>
<protein>
    <submittedName>
        <fullName evidence="1">Uncharacterized protein</fullName>
    </submittedName>
</protein>